<dbReference type="SUPFAM" id="SSF57756">
    <property type="entry name" value="Retrovirus zinc finger-like domains"/>
    <property type="match status" value="1"/>
</dbReference>
<dbReference type="Gene3D" id="3.30.70.270">
    <property type="match status" value="1"/>
</dbReference>
<accession>A0A397G7G3</accession>
<reference evidence="5 6" key="1">
    <citation type="submission" date="2018-08" db="EMBL/GenBank/DDBJ databases">
        <title>Genome and evolution of the arbuscular mycorrhizal fungus Diversispora epigaea (formerly Glomus versiforme) and its bacterial endosymbionts.</title>
        <authorList>
            <person name="Sun X."/>
            <person name="Fei Z."/>
            <person name="Harrison M."/>
        </authorList>
    </citation>
    <scope>NUCLEOTIDE SEQUENCE [LARGE SCALE GENOMIC DNA]</scope>
    <source>
        <strain evidence="5 6">IT104</strain>
    </source>
</reference>
<feature type="coiled-coil region" evidence="2">
    <location>
        <begin position="862"/>
        <end position="894"/>
    </location>
</feature>
<feature type="compositionally biased region" description="Basic and acidic residues" evidence="3">
    <location>
        <begin position="466"/>
        <end position="492"/>
    </location>
</feature>
<dbReference type="STRING" id="1348612.A0A397G7G3"/>
<dbReference type="SUPFAM" id="SSF56672">
    <property type="entry name" value="DNA/RNA polymerases"/>
    <property type="match status" value="1"/>
</dbReference>
<evidence type="ECO:0000313" key="6">
    <source>
        <dbReference type="Proteomes" id="UP000266861"/>
    </source>
</evidence>
<sequence>MDQVAIQLAALIQQLQNAPAPVINIAAAQRELNLIPYPDFYGGDQDPITWIEEIEKAFTANEVQNNRKINIVIPHLKGSTATWWTIRRGQQPQIDRWNDPNNIPQSFHPTFITQFRTPTLEAQWFTQLIQRKQFPEENVDTYYTELEELIRRVEAGGHQFPGTAKTQMFINGLRAELSAGVAAFTPNTLNAAYEKAKALETIHKQNPVYPAFLGYSTINSNYCSSVPHPSMHSNFLSENHNQHNRTESVLTKLTEAITAVMGQVNQMQKQEVPQTSFANNSSTRPRPTCYNCGNVGHISRECYRSRNYQGNNNAHENVETNNNNYPRNNYPRNNDNPTSLPSNNPPGNNLNHPNNPPANQTDTIQALINILGSANLNNGDNGSTNNGSDENEQHYYFNAYENNEPFFYSEEKIGRPERTRQRKKHTKNKDNVKPESIEEYLYQTEIINEVLSSNEINKPRRKPRSARNDPIRTRPVENKENKVKKIKDDENKIKKAEPEMIFESPHQPEITKLEMPIDEITKPKEIVENKSTKKWQVKTDSILRKQGKKLARIKNDEFELKEVIALSEIQNEQRNKGKTNEFGKDEGISLEFVDDHNFCHDNYFFRDDFYSPAYEVLEKNNTYSKIEGNEENRNSLSYEFGNDNEFNTPTEKTFEVKEIPIEIKEEMSYENFNSCQFAETHNFYQTNKSFDEIEDGNEINLEESESIINLKETNSKEDESEEFEIEEIEKLYAHSEITNGRGNEEKIKKYVETEINLDKNEAINSEENENPNKFCREDVNDQYHKSGETDSEENEDHESYRFTDIRNSYRGTINDNHQEVDNSFFEIKNGRSEGINKFEEIIDNYKPTNAKSGRERRNDGFEREETLNLEELDLEENEIEENEEEKENEVVINDNYEFANINKFCREGIGKEDFDDFEVAEIEKFCYENNFFRECYNPPTHEDDASLEIGSTKCESAEMIAKESNVLLEDFDVGLSYIEKTRGSLETCENFVDMSLPRILSQETDETAEILKGEESNAEFAKKQTMNGVDYEDHEDHEMIDIVYKYKSELTCDNEENSERSDNKERIENSSESEDEEECIANSSYFVNSIPREDSAGDDFPLPFKWSKELNLQVNGKPTIIDNNFYLVENFYNIKNLNVGDLRENQECKFDSLLIGNNSWNTKDKEKTVQEYPIPRNLRQLKEFLGLTPCHRKFIHGFLKLIPPINRLLEKGNKFLFTISSAINSINTCKKFGTRLMQMRD</sequence>
<dbReference type="InterPro" id="IPR005162">
    <property type="entry name" value="Retrotrans_gag_dom"/>
</dbReference>
<proteinExistence type="predicted"/>
<feature type="compositionally biased region" description="Low complexity" evidence="3">
    <location>
        <begin position="312"/>
        <end position="359"/>
    </location>
</feature>
<feature type="region of interest" description="Disordered" evidence="3">
    <location>
        <begin position="1053"/>
        <end position="1078"/>
    </location>
</feature>
<name>A0A397G7G3_9GLOM</name>
<dbReference type="SMART" id="SM00343">
    <property type="entry name" value="ZnF_C2HC"/>
    <property type="match status" value="1"/>
</dbReference>
<dbReference type="InterPro" id="IPR036875">
    <property type="entry name" value="Znf_CCHC_sf"/>
</dbReference>
<comment type="caution">
    <text evidence="5">The sequence shown here is derived from an EMBL/GenBank/DDBJ whole genome shotgun (WGS) entry which is preliminary data.</text>
</comment>
<dbReference type="PROSITE" id="PS50158">
    <property type="entry name" value="ZF_CCHC"/>
    <property type="match status" value="1"/>
</dbReference>
<evidence type="ECO:0000256" key="2">
    <source>
        <dbReference type="SAM" id="Coils"/>
    </source>
</evidence>
<evidence type="ECO:0000313" key="5">
    <source>
        <dbReference type="EMBL" id="RHZ45959.1"/>
    </source>
</evidence>
<dbReference type="Gene3D" id="4.10.60.10">
    <property type="entry name" value="Zinc finger, CCHC-type"/>
    <property type="match status" value="1"/>
</dbReference>
<feature type="region of interest" description="Disordered" evidence="3">
    <location>
        <begin position="454"/>
        <end position="492"/>
    </location>
</feature>
<dbReference type="Pfam" id="PF00098">
    <property type="entry name" value="zf-CCHC"/>
    <property type="match status" value="1"/>
</dbReference>
<feature type="region of interest" description="Disordered" evidence="3">
    <location>
        <begin position="412"/>
        <end position="431"/>
    </location>
</feature>
<dbReference type="GO" id="GO:0003676">
    <property type="term" value="F:nucleic acid binding"/>
    <property type="evidence" value="ECO:0007669"/>
    <property type="project" value="InterPro"/>
</dbReference>
<keyword evidence="1" id="KW-0862">Zinc</keyword>
<dbReference type="OrthoDB" id="8054893at2759"/>
<keyword evidence="1" id="KW-0479">Metal-binding</keyword>
<dbReference type="AlphaFoldDB" id="A0A397G7G3"/>
<dbReference type="EMBL" id="PQFF01000532">
    <property type="protein sequence ID" value="RHZ45959.1"/>
    <property type="molecule type" value="Genomic_DNA"/>
</dbReference>
<evidence type="ECO:0000256" key="3">
    <source>
        <dbReference type="SAM" id="MobiDB-lite"/>
    </source>
</evidence>
<keyword evidence="2" id="KW-0175">Coiled coil</keyword>
<feature type="region of interest" description="Disordered" evidence="3">
    <location>
        <begin position="267"/>
        <end position="290"/>
    </location>
</feature>
<protein>
    <recommendedName>
        <fullName evidence="4">CCHC-type domain-containing protein</fullName>
    </recommendedName>
</protein>
<keyword evidence="1" id="KW-0863">Zinc-finger</keyword>
<gene>
    <name evidence="5" type="ORF">Glove_641g18</name>
</gene>
<evidence type="ECO:0000259" key="4">
    <source>
        <dbReference type="PROSITE" id="PS50158"/>
    </source>
</evidence>
<dbReference type="Pfam" id="PF03732">
    <property type="entry name" value="Retrotrans_gag"/>
    <property type="match status" value="1"/>
</dbReference>
<dbReference type="Proteomes" id="UP000266861">
    <property type="component" value="Unassembled WGS sequence"/>
</dbReference>
<feature type="region of interest" description="Disordered" evidence="3">
    <location>
        <begin position="312"/>
        <end position="360"/>
    </location>
</feature>
<feature type="compositionally biased region" description="Polar residues" evidence="3">
    <location>
        <begin position="267"/>
        <end position="285"/>
    </location>
</feature>
<dbReference type="InterPro" id="IPR043502">
    <property type="entry name" value="DNA/RNA_pol_sf"/>
</dbReference>
<feature type="compositionally biased region" description="Basic and acidic residues" evidence="3">
    <location>
        <begin position="1057"/>
        <end position="1069"/>
    </location>
</feature>
<dbReference type="GO" id="GO:0008270">
    <property type="term" value="F:zinc ion binding"/>
    <property type="evidence" value="ECO:0007669"/>
    <property type="project" value="UniProtKB-KW"/>
</dbReference>
<feature type="domain" description="CCHC-type" evidence="4">
    <location>
        <begin position="289"/>
        <end position="302"/>
    </location>
</feature>
<organism evidence="5 6">
    <name type="scientific">Diversispora epigaea</name>
    <dbReference type="NCBI Taxonomy" id="1348612"/>
    <lineage>
        <taxon>Eukaryota</taxon>
        <taxon>Fungi</taxon>
        <taxon>Fungi incertae sedis</taxon>
        <taxon>Mucoromycota</taxon>
        <taxon>Glomeromycotina</taxon>
        <taxon>Glomeromycetes</taxon>
        <taxon>Diversisporales</taxon>
        <taxon>Diversisporaceae</taxon>
        <taxon>Diversispora</taxon>
    </lineage>
</organism>
<dbReference type="InterPro" id="IPR043128">
    <property type="entry name" value="Rev_trsase/Diguanyl_cyclase"/>
</dbReference>
<evidence type="ECO:0000256" key="1">
    <source>
        <dbReference type="PROSITE-ProRule" id="PRU00047"/>
    </source>
</evidence>
<dbReference type="InterPro" id="IPR001878">
    <property type="entry name" value="Znf_CCHC"/>
</dbReference>
<keyword evidence="6" id="KW-1185">Reference proteome</keyword>